<dbReference type="RefSeq" id="WP_116207876.1">
    <property type="nucleotide sequence ID" value="NZ_QUNR01000002.1"/>
</dbReference>
<dbReference type="InterPro" id="IPR036477">
    <property type="entry name" value="Formyl_transf_N_sf"/>
</dbReference>
<dbReference type="Gene3D" id="1.25.40.20">
    <property type="entry name" value="Ankyrin repeat-containing domain"/>
    <property type="match status" value="1"/>
</dbReference>
<dbReference type="Pfam" id="PF12796">
    <property type="entry name" value="Ank_2"/>
    <property type="match status" value="1"/>
</dbReference>
<protein>
    <submittedName>
        <fullName evidence="3">Methionyl-tRNA formyltransferase</fullName>
    </submittedName>
</protein>
<evidence type="ECO:0000256" key="1">
    <source>
        <dbReference type="PROSITE-ProRule" id="PRU00023"/>
    </source>
</evidence>
<comment type="caution">
    <text evidence="3">The sequence shown here is derived from an EMBL/GenBank/DDBJ whole genome shotgun (WGS) entry which is preliminary data.</text>
</comment>
<dbReference type="SMART" id="SM00248">
    <property type="entry name" value="ANK"/>
    <property type="match status" value="2"/>
</dbReference>
<keyword evidence="1" id="KW-0040">ANK repeat</keyword>
<gene>
    <name evidence="3" type="ORF">DFR26_1013</name>
</gene>
<keyword evidence="3" id="KW-0808">Transferase</keyword>
<feature type="domain" description="Formyl transferase N-terminal" evidence="2">
    <location>
        <begin position="68"/>
        <end position="159"/>
    </location>
</feature>
<dbReference type="Pfam" id="PF00551">
    <property type="entry name" value="Formyl_trans_N"/>
    <property type="match status" value="1"/>
</dbReference>
<dbReference type="OrthoDB" id="9802815at2"/>
<reference evidence="3 4" key="1">
    <citation type="submission" date="2018-08" db="EMBL/GenBank/DDBJ databases">
        <title>Genomic Encyclopedia of Type Strains, Phase IV (KMG-IV): sequencing the most valuable type-strain genomes for metagenomic binning, comparative biology and taxonomic classification.</title>
        <authorList>
            <person name="Goeker M."/>
        </authorList>
    </citation>
    <scope>NUCLEOTIDE SEQUENCE [LARGE SCALE GENOMIC DNA]</scope>
    <source>
        <strain evidence="3 4">DSM 26022</strain>
    </source>
</reference>
<dbReference type="GO" id="GO:0016740">
    <property type="term" value="F:transferase activity"/>
    <property type="evidence" value="ECO:0007669"/>
    <property type="project" value="UniProtKB-KW"/>
</dbReference>
<accession>A0A3E0H6M3</accession>
<sequence>MLVLAGKNNIAVNVLDYLLENYNDNFVVVCNQTDGGHHGWQRSLKKTALDKGVREISLEEAYEQASVFLSLEFDKIVRPEKFKKARAYNIHFSLLPKYKGMYTSIWPLLNSEISSGVTLHEIDSGIDTGPIIEQREFSITKHDRARDLYEKYLTTSFELIKERLNDIITGNLSVTTQAKDYSTYYSKQSLDFSKLEVDLNQTAFFIAKQIYSFSFREYQLPLIKGETIVEAEILDARSTVKPGTILDKQADFYDLATIDFDIRLYFDRIDRINEFSTCTADQASRLLKGLCGVNDRNKNGWSPIIIAAYHGNIDVVKFLLDRGANINDCNNNGTSVLMYAKDFSIQSGNKELFEFLVSNGADLSHKDFSGKQLIDYLSEKEKKFLSVK</sequence>
<dbReference type="Proteomes" id="UP000256774">
    <property type="component" value="Unassembled WGS sequence"/>
</dbReference>
<keyword evidence="4" id="KW-1185">Reference proteome</keyword>
<dbReference type="EMBL" id="QUNR01000002">
    <property type="protein sequence ID" value="REH38848.1"/>
    <property type="molecule type" value="Genomic_DNA"/>
</dbReference>
<name>A0A3E0H6M3_9GAMM</name>
<dbReference type="AlphaFoldDB" id="A0A3E0H6M3"/>
<proteinExistence type="predicted"/>
<evidence type="ECO:0000313" key="3">
    <source>
        <dbReference type="EMBL" id="REH38848.1"/>
    </source>
</evidence>
<dbReference type="InterPro" id="IPR036770">
    <property type="entry name" value="Ankyrin_rpt-contain_sf"/>
</dbReference>
<dbReference type="InterPro" id="IPR002376">
    <property type="entry name" value="Formyl_transf_N"/>
</dbReference>
<dbReference type="CDD" id="cd08369">
    <property type="entry name" value="FMT_core"/>
    <property type="match status" value="1"/>
</dbReference>
<dbReference type="SUPFAM" id="SSF53328">
    <property type="entry name" value="Formyltransferase"/>
    <property type="match status" value="1"/>
</dbReference>
<dbReference type="InterPro" id="IPR002110">
    <property type="entry name" value="Ankyrin_rpt"/>
</dbReference>
<organism evidence="3 4">
    <name type="scientific">Paraperlucidibaca baekdonensis</name>
    <dbReference type="NCBI Taxonomy" id="748120"/>
    <lineage>
        <taxon>Bacteria</taxon>
        <taxon>Pseudomonadati</taxon>
        <taxon>Pseudomonadota</taxon>
        <taxon>Gammaproteobacteria</taxon>
        <taxon>Moraxellales</taxon>
        <taxon>Moraxellaceae</taxon>
        <taxon>Paraperlucidibaca</taxon>
    </lineage>
</organism>
<feature type="repeat" description="ANK" evidence="1">
    <location>
        <begin position="299"/>
        <end position="331"/>
    </location>
</feature>
<dbReference type="PROSITE" id="PS50088">
    <property type="entry name" value="ANK_REPEAT"/>
    <property type="match status" value="1"/>
</dbReference>
<evidence type="ECO:0000259" key="2">
    <source>
        <dbReference type="Pfam" id="PF00551"/>
    </source>
</evidence>
<dbReference type="PROSITE" id="PS50297">
    <property type="entry name" value="ANK_REP_REGION"/>
    <property type="match status" value="1"/>
</dbReference>
<evidence type="ECO:0000313" key="4">
    <source>
        <dbReference type="Proteomes" id="UP000256774"/>
    </source>
</evidence>
<dbReference type="Gene3D" id="3.40.50.12230">
    <property type="match status" value="1"/>
</dbReference>
<dbReference type="SUPFAM" id="SSF48403">
    <property type="entry name" value="Ankyrin repeat"/>
    <property type="match status" value="1"/>
</dbReference>
<dbReference type="PANTHER" id="PTHR44207">
    <property type="entry name" value="SURFACE ANTIGEN BSPA-LIKE-RELATED"/>
    <property type="match status" value="1"/>
</dbReference>